<keyword evidence="1" id="KW-0472">Membrane</keyword>
<dbReference type="PANTHER" id="PTHR35788:SF1">
    <property type="entry name" value="EXPORTED PROTEIN"/>
    <property type="match status" value="1"/>
</dbReference>
<dbReference type="OrthoDB" id="9797191at2"/>
<dbReference type="EMBL" id="WNKU01000008">
    <property type="protein sequence ID" value="MTV49093.1"/>
    <property type="molecule type" value="Genomic_DNA"/>
</dbReference>
<dbReference type="Pfam" id="PF04294">
    <property type="entry name" value="VanW"/>
    <property type="match status" value="1"/>
</dbReference>
<dbReference type="Proteomes" id="UP000430670">
    <property type="component" value="Unassembled WGS sequence"/>
</dbReference>
<sequence length="361" mass="39146">MPLVFRRFVVMLAGFLMCALFVLLNDEKTIDLSTAFEAPASNQSGNVGAGSIRKEDIAKRGLPTQGWTAEAASVLELWTEAGTTAGERSATFGGTIIVHVGSEKYTFSPGISMKQLGPGKWTYQASGDPRSARNTAAAFVRSLPETVRVLDGGVQIITAALMRGTDTEVSLPAWTVVSDALLSTASVSQGGRYNTGVALNLLNGLLLPPGKEFSFNGMVGPRTPERGFAVGKVLNGNSYIDEVGGGICFASTIVHQAVKRAGLTTVEHYHHSKRSPYVEPGGDATVYYGVMDYRFRNSDSPLMLEKRSAPGRLGLRLWKIVNYEMSDESIQTEPDNTWLHQTNEERIKKTKEIAEKRRGLP</sequence>
<evidence type="ECO:0000313" key="3">
    <source>
        <dbReference type="Proteomes" id="UP000430670"/>
    </source>
</evidence>
<reference evidence="2 3" key="1">
    <citation type="submission" date="2019-11" db="EMBL/GenBank/DDBJ databases">
        <title>Whole-genome sequence of a the green, strictly anaerobic photosynthetic bacterium Heliobacillus mobilis DSM 6151.</title>
        <authorList>
            <person name="Kyndt J.A."/>
            <person name="Meyer T.E."/>
        </authorList>
    </citation>
    <scope>NUCLEOTIDE SEQUENCE [LARGE SCALE GENOMIC DNA]</scope>
    <source>
        <strain evidence="2 3">DSM 6151</strain>
    </source>
</reference>
<keyword evidence="3" id="KW-1185">Reference proteome</keyword>
<dbReference type="PANTHER" id="PTHR35788">
    <property type="entry name" value="EXPORTED PROTEIN-RELATED"/>
    <property type="match status" value="1"/>
</dbReference>
<protein>
    <recommendedName>
        <fullName evidence="4">VanW like protein</fullName>
    </recommendedName>
</protein>
<dbReference type="InterPro" id="IPR052913">
    <property type="entry name" value="Glycopeptide_resist_protein"/>
</dbReference>
<proteinExistence type="predicted"/>
<name>A0A6I3SJR0_HELMO</name>
<feature type="transmembrane region" description="Helical" evidence="1">
    <location>
        <begin position="7"/>
        <end position="24"/>
    </location>
</feature>
<evidence type="ECO:0008006" key="4">
    <source>
        <dbReference type="Google" id="ProtNLM"/>
    </source>
</evidence>
<accession>A0A6I3SJR0</accession>
<organism evidence="2 3">
    <name type="scientific">Heliobacterium mobile</name>
    <name type="common">Heliobacillus mobilis</name>
    <dbReference type="NCBI Taxonomy" id="28064"/>
    <lineage>
        <taxon>Bacteria</taxon>
        <taxon>Bacillati</taxon>
        <taxon>Bacillota</taxon>
        <taxon>Clostridia</taxon>
        <taxon>Eubacteriales</taxon>
        <taxon>Heliobacteriaceae</taxon>
        <taxon>Heliobacterium</taxon>
    </lineage>
</organism>
<dbReference type="AlphaFoldDB" id="A0A6I3SJR0"/>
<comment type="caution">
    <text evidence="2">The sequence shown here is derived from an EMBL/GenBank/DDBJ whole genome shotgun (WGS) entry which is preliminary data.</text>
</comment>
<dbReference type="InterPro" id="IPR007391">
    <property type="entry name" value="Vancomycin_resist_VanW"/>
</dbReference>
<evidence type="ECO:0000313" key="2">
    <source>
        <dbReference type="EMBL" id="MTV49093.1"/>
    </source>
</evidence>
<keyword evidence="1" id="KW-0812">Transmembrane</keyword>
<keyword evidence="1" id="KW-1133">Transmembrane helix</keyword>
<evidence type="ECO:0000256" key="1">
    <source>
        <dbReference type="SAM" id="Phobius"/>
    </source>
</evidence>
<gene>
    <name evidence="2" type="ORF">GJ688_08885</name>
</gene>